<organism evidence="1 2">
    <name type="scientific">Choristoneura fumiferana</name>
    <name type="common">Spruce budworm moth</name>
    <name type="synonym">Archips fumiferana</name>
    <dbReference type="NCBI Taxonomy" id="7141"/>
    <lineage>
        <taxon>Eukaryota</taxon>
        <taxon>Metazoa</taxon>
        <taxon>Ecdysozoa</taxon>
        <taxon>Arthropoda</taxon>
        <taxon>Hexapoda</taxon>
        <taxon>Insecta</taxon>
        <taxon>Pterygota</taxon>
        <taxon>Neoptera</taxon>
        <taxon>Endopterygota</taxon>
        <taxon>Lepidoptera</taxon>
        <taxon>Glossata</taxon>
        <taxon>Ditrysia</taxon>
        <taxon>Tortricoidea</taxon>
        <taxon>Tortricidae</taxon>
        <taxon>Tortricinae</taxon>
        <taxon>Choristoneura</taxon>
    </lineage>
</organism>
<proteinExistence type="predicted"/>
<dbReference type="Proteomes" id="UP001064048">
    <property type="component" value="Chromosome 9"/>
</dbReference>
<sequence length="281" mass="33008">MCQDDQRRRFKETKLRESIREKRRGKLSKGILLLHDNAPVHTTRTTKLAMSKNSFAEIHHPPYSPDSCDYFLFGLLKKDLRGRRFLTDEDMTSAGDNFDRNIRSGRAGVVFKPILGKRTFTENNREAVLRMLEAADALKYYYDQLPYFDAQADDPEMKVTKKVIFTPKLGRSLEEQYEDKRSYDVDFTPRLGRRQPEAVTSSDEQIYRQDTDQIDARSKFFSPRLGRTVKLTPRLGRSFNYGRNVSKQNPPREKHQQYQIELSKHTTDNIQKNLVIRIYMN</sequence>
<comment type="caution">
    <text evidence="1">The sequence shown here is derived from an EMBL/GenBank/DDBJ whole genome shotgun (WGS) entry which is preliminary data.</text>
</comment>
<evidence type="ECO:0000313" key="1">
    <source>
        <dbReference type="EMBL" id="KAI8441731.1"/>
    </source>
</evidence>
<protein>
    <submittedName>
        <fullName evidence="1">Uncharacterized protein</fullName>
    </submittedName>
</protein>
<reference evidence="1 2" key="1">
    <citation type="journal article" date="2022" name="Genome Biol. Evol.">
        <title>The Spruce Budworm Genome: Reconstructing the Evolutionary History of Antifreeze Proteins.</title>
        <authorList>
            <person name="Beliveau C."/>
            <person name="Gagne P."/>
            <person name="Picq S."/>
            <person name="Vernygora O."/>
            <person name="Keeling C.I."/>
            <person name="Pinkney K."/>
            <person name="Doucet D."/>
            <person name="Wen F."/>
            <person name="Johnston J.S."/>
            <person name="Maaroufi H."/>
            <person name="Boyle B."/>
            <person name="Laroche J."/>
            <person name="Dewar K."/>
            <person name="Juretic N."/>
            <person name="Blackburn G."/>
            <person name="Nisole A."/>
            <person name="Brunet B."/>
            <person name="Brandao M."/>
            <person name="Lumley L."/>
            <person name="Duan J."/>
            <person name="Quan G."/>
            <person name="Lucarotti C.J."/>
            <person name="Roe A.D."/>
            <person name="Sperling F.A.H."/>
            <person name="Levesque R.C."/>
            <person name="Cusson M."/>
        </authorList>
    </citation>
    <scope>NUCLEOTIDE SEQUENCE [LARGE SCALE GENOMIC DNA]</scope>
    <source>
        <strain evidence="1">Glfc:IPQL:Cfum</strain>
    </source>
</reference>
<gene>
    <name evidence="1" type="ORF">MSG28_005431</name>
</gene>
<evidence type="ECO:0000313" key="2">
    <source>
        <dbReference type="Proteomes" id="UP001064048"/>
    </source>
</evidence>
<keyword evidence="2" id="KW-1185">Reference proteome</keyword>
<name>A0ACC0KYS7_CHOFU</name>
<accession>A0ACC0KYS7</accession>
<dbReference type="EMBL" id="CM046109">
    <property type="protein sequence ID" value="KAI8441731.1"/>
    <property type="molecule type" value="Genomic_DNA"/>
</dbReference>